<proteinExistence type="predicted"/>
<sequence length="569" mass="67524">MVDENFTSRKTGISDILLNDIKYVVPPYQRDYSWEVEQLDKMWEDLNESVETNSHFLGSMIFQISGNKKEYIVIDGQQRLATITILLAVIRDLLSKKGMDNSGAIRINQNYILKEFEGEEETKKLELNLRNKDFFYNCIQKFSDESSESKFKDYEQNFGKLEKTNKKIKDAYFYFEKRILDNIENLDLERTQKYLNNITKTIRGNLILIETLVVSEEEAYLIFETINDRGLDLSVSDLFKNYLIRKSSQDTRDEIVGIWNEIALSLDEKIRPFLLHYWLYKYEDTTEKKLFSKLHELIEKKNVKVLNFVTDLKKEAIVYSNLLNPSISYWNDDDTVELLEDLNILGITQCMPILMSSRYHFSGNNKEFKKVIKVLINFTFRYRTICNLANNAQDRVFKIITKKLRTGDIKYANQISQQLKDIFPNNEEFKGNFIEKEFRIPKLAKYLLEQIELKIKDYPENLDFKSLTLEHIFPKNPDNEWIEYLKNQNSHLIENSEKYVYKIGNMTLLDLKMNKGASNYIFPKKRDEYYFNSHMKINEELKEKACWNETIINERSANFANLALDIWKL</sequence>
<dbReference type="PANTHER" id="PTHR35149">
    <property type="entry name" value="SLL5132 PROTEIN"/>
    <property type="match status" value="1"/>
</dbReference>
<dbReference type="Pfam" id="PF03235">
    <property type="entry name" value="GmrSD_N"/>
    <property type="match status" value="1"/>
</dbReference>
<dbReference type="EMBL" id="CP002117">
    <property type="protein sequence ID" value="ADN35080.1"/>
    <property type="molecule type" value="Genomic_DNA"/>
</dbReference>
<dbReference type="eggNOG" id="arCOG05223">
    <property type="taxonomic scope" value="Archaea"/>
</dbReference>
<evidence type="ECO:0000259" key="2">
    <source>
        <dbReference type="Pfam" id="PF07510"/>
    </source>
</evidence>
<dbReference type="InterPro" id="IPR004919">
    <property type="entry name" value="GmrSD_N"/>
</dbReference>
<dbReference type="Proteomes" id="UP000006565">
    <property type="component" value="Chromosome"/>
</dbReference>
<evidence type="ECO:0008006" key="5">
    <source>
        <dbReference type="Google" id="ProtNLM"/>
    </source>
</evidence>
<protein>
    <recommendedName>
        <fullName evidence="5">DUF262 domain-containing protein</fullName>
    </recommendedName>
</protein>
<dbReference type="RefSeq" id="WP_013328259.1">
    <property type="nucleotide sequence ID" value="NC_014507.1"/>
</dbReference>
<dbReference type="GeneID" id="9742747"/>
<gene>
    <name evidence="3" type="ordered locus">Mpet_0304</name>
</gene>
<accession>E1RFD2</accession>
<dbReference type="OrthoDB" id="117789at2157"/>
<feature type="domain" description="GmrSD restriction endonucleases C-terminal" evidence="2">
    <location>
        <begin position="424"/>
        <end position="561"/>
    </location>
</feature>
<dbReference type="HOGENOM" id="CLU_011736_6_4_2"/>
<feature type="domain" description="GmrSD restriction endonucleases N-terminal" evidence="1">
    <location>
        <begin position="17"/>
        <end position="243"/>
    </location>
</feature>
<evidence type="ECO:0000259" key="1">
    <source>
        <dbReference type="Pfam" id="PF03235"/>
    </source>
</evidence>
<reference evidence="3 4" key="1">
    <citation type="journal article" date="2010" name="Stand. Genomic Sci.">
        <title>Complete genome sequence of Methanoplanus petrolearius type strain (SEBR 4847).</title>
        <authorList>
            <person name="Brambilla E."/>
            <person name="Djao O.D."/>
            <person name="Daligault H."/>
            <person name="Lapidus A."/>
            <person name="Lucas S."/>
            <person name="Hammon N."/>
            <person name="Nolan M."/>
            <person name="Tice H."/>
            <person name="Cheng J.F."/>
            <person name="Han C."/>
            <person name="Tapia R."/>
            <person name="Goodwin L."/>
            <person name="Pitluck S."/>
            <person name="Liolios K."/>
            <person name="Ivanova N."/>
            <person name="Mavromatis K."/>
            <person name="Mikhailova N."/>
            <person name="Pati A."/>
            <person name="Chen A."/>
            <person name="Palaniappan K."/>
            <person name="Land M."/>
            <person name="Hauser L."/>
            <person name="Chang Y.J."/>
            <person name="Jeffries C.D."/>
            <person name="Rohde M."/>
            <person name="Spring S."/>
            <person name="Sikorski J."/>
            <person name="Goker M."/>
            <person name="Woyke T."/>
            <person name="Bristow J."/>
            <person name="Eisen J.A."/>
            <person name="Markowitz V."/>
            <person name="Hugenholtz P."/>
            <person name="Kyrpides N.C."/>
            <person name="Klenk H.P."/>
        </authorList>
    </citation>
    <scope>NUCLEOTIDE SEQUENCE [LARGE SCALE GENOMIC DNA]</scope>
    <source>
        <strain evidence="4">DSM 11571 / OCM 486 / SEBR 4847</strain>
    </source>
</reference>
<keyword evidence="4" id="KW-1185">Reference proteome</keyword>
<dbReference type="AlphaFoldDB" id="E1RFD2"/>
<dbReference type="Pfam" id="PF07510">
    <property type="entry name" value="GmrSD_C"/>
    <property type="match status" value="1"/>
</dbReference>
<dbReference type="STRING" id="679926.Mpet_0304"/>
<dbReference type="KEGG" id="mpi:Mpet_0304"/>
<dbReference type="InterPro" id="IPR011089">
    <property type="entry name" value="GmrSD_C"/>
</dbReference>
<evidence type="ECO:0000313" key="4">
    <source>
        <dbReference type="Proteomes" id="UP000006565"/>
    </source>
</evidence>
<organism evidence="3 4">
    <name type="scientific">Methanolacinia petrolearia (strain DSM 11571 / OCM 486 / SEBR 4847)</name>
    <name type="common">Methanoplanus petrolearius</name>
    <dbReference type="NCBI Taxonomy" id="679926"/>
    <lineage>
        <taxon>Archaea</taxon>
        <taxon>Methanobacteriati</taxon>
        <taxon>Methanobacteriota</taxon>
        <taxon>Stenosarchaea group</taxon>
        <taxon>Methanomicrobia</taxon>
        <taxon>Methanomicrobiales</taxon>
        <taxon>Methanomicrobiaceae</taxon>
        <taxon>Methanolacinia</taxon>
    </lineage>
</organism>
<dbReference type="PANTHER" id="PTHR35149:SF2">
    <property type="entry name" value="DUF262 DOMAIN-CONTAINING PROTEIN"/>
    <property type="match status" value="1"/>
</dbReference>
<name>E1RFD2_METP4</name>
<evidence type="ECO:0000313" key="3">
    <source>
        <dbReference type="EMBL" id="ADN35080.1"/>
    </source>
</evidence>